<evidence type="ECO:0000313" key="1">
    <source>
        <dbReference type="EMBL" id="QQG64626.1"/>
    </source>
</evidence>
<dbReference type="AlphaFoldDB" id="A0A7T6APE5"/>
<sequence>MSDQLMHTLQAALQQLAIQQTEATLGDRSTYLGASDIGACPRKTILRKLHTPEADLVTLLRQRRGHMAEEVVAAAFMIAGFSNFQRQTEVRHTGAVPVMAHLDFVFVSEVRKTMAVLEVKAPENIPEHPYGAWETQLYLQMGLLADSFPDYTVEKGAILAVNFGAQGMRLFGGYTPQDTIYHGLIDRATTIWNQYQAYSAGDLTTPAMEAGPLCGYCPFLMDCPKFEAQEVRELTESVEILLELQHQQKDLEAEVSCRKNNLLAIVDQRGPVKAYGHLLRKAVRTRKSLDTDQLNQFLRGYGHSLNDFQKSSSYAFLAIKKAA</sequence>
<evidence type="ECO:0008006" key="3">
    <source>
        <dbReference type="Google" id="ProtNLM"/>
    </source>
</evidence>
<dbReference type="RefSeq" id="WP_199263457.1">
    <property type="nucleotide sequence ID" value="NZ_CP054140.1"/>
</dbReference>
<organism evidence="1 2">
    <name type="scientific">Desulfobulbus oligotrophicus</name>
    <dbReference type="NCBI Taxonomy" id="1909699"/>
    <lineage>
        <taxon>Bacteria</taxon>
        <taxon>Pseudomonadati</taxon>
        <taxon>Thermodesulfobacteriota</taxon>
        <taxon>Desulfobulbia</taxon>
        <taxon>Desulfobulbales</taxon>
        <taxon>Desulfobulbaceae</taxon>
        <taxon>Desulfobulbus</taxon>
    </lineage>
</organism>
<dbReference type="Gene3D" id="3.90.320.10">
    <property type="match status" value="1"/>
</dbReference>
<dbReference type="InterPro" id="IPR011604">
    <property type="entry name" value="PDDEXK-like_dom_sf"/>
</dbReference>
<dbReference type="KEGG" id="dog:HP555_01495"/>
<accession>A0A7T6APE5</accession>
<reference evidence="1 2" key="1">
    <citation type="submission" date="2020-05" db="EMBL/GenBank/DDBJ databases">
        <title>Complete genome of Desulfobulbus oligotrophicus.</title>
        <authorList>
            <person name="Podar M."/>
        </authorList>
    </citation>
    <scope>NUCLEOTIDE SEQUENCE [LARGE SCALE GENOMIC DNA]</scope>
    <source>
        <strain evidence="1 2">Prop6</strain>
    </source>
</reference>
<protein>
    <recommendedName>
        <fullName evidence="3">PD-(D/E)XK endonuclease-like domain-containing protein</fullName>
    </recommendedName>
</protein>
<dbReference type="Proteomes" id="UP000596092">
    <property type="component" value="Chromosome"/>
</dbReference>
<dbReference type="EMBL" id="CP054140">
    <property type="protein sequence ID" value="QQG64626.1"/>
    <property type="molecule type" value="Genomic_DNA"/>
</dbReference>
<gene>
    <name evidence="1" type="ORF">HP555_01495</name>
</gene>
<proteinExistence type="predicted"/>
<keyword evidence="2" id="KW-1185">Reference proteome</keyword>
<name>A0A7T6APE5_9BACT</name>
<evidence type="ECO:0000313" key="2">
    <source>
        <dbReference type="Proteomes" id="UP000596092"/>
    </source>
</evidence>